<dbReference type="SUPFAM" id="SSF56281">
    <property type="entry name" value="Metallo-hydrolase/oxidoreductase"/>
    <property type="match status" value="1"/>
</dbReference>
<organism evidence="1 2">
    <name type="scientific">Caballeronia choica</name>
    <dbReference type="NCBI Taxonomy" id="326476"/>
    <lineage>
        <taxon>Bacteria</taxon>
        <taxon>Pseudomonadati</taxon>
        <taxon>Pseudomonadota</taxon>
        <taxon>Betaproteobacteria</taxon>
        <taxon>Burkholderiales</taxon>
        <taxon>Burkholderiaceae</taxon>
        <taxon>Caballeronia</taxon>
    </lineage>
</organism>
<name>A0A158KVT6_9BURK</name>
<dbReference type="EMBL" id="FCON02000183">
    <property type="protein sequence ID" value="SAL85286.1"/>
    <property type="molecule type" value="Genomic_DNA"/>
</dbReference>
<accession>A0A158KVT6</accession>
<proteinExistence type="predicted"/>
<dbReference type="AlphaFoldDB" id="A0A158KVT6"/>
<comment type="caution">
    <text evidence="1">The sequence shown here is derived from an EMBL/GenBank/DDBJ whole genome shotgun (WGS) entry which is preliminary data.</text>
</comment>
<evidence type="ECO:0000313" key="1">
    <source>
        <dbReference type="EMBL" id="SAL85286.1"/>
    </source>
</evidence>
<evidence type="ECO:0000313" key="2">
    <source>
        <dbReference type="Proteomes" id="UP000054770"/>
    </source>
</evidence>
<dbReference type="Gene3D" id="3.60.15.10">
    <property type="entry name" value="Ribonuclease Z/Hydroxyacylglutathione hydrolase-like"/>
    <property type="match status" value="1"/>
</dbReference>
<sequence>MNAQATPRVVVRTYRHGLGDCHLVTLNAADGSKYRILIDCGVILGTPDAEARMTDVLENVCSESGGTVDLLVATHEHWDHLSGFLQAEESFKNLKVSNVWMSWIENPDDNQARQIKADQNTALQLVRSAALQLDSTATSDGHPLMSLLEFFGVAGQATVMAKYRRRTHRLIAPAALPQNSPLPHRRTVARCRAVAIPHPKDVSRAACCVAAAPAP</sequence>
<gene>
    <name evidence="1" type="ORF">AWB68_07628</name>
</gene>
<dbReference type="Proteomes" id="UP000054770">
    <property type="component" value="Unassembled WGS sequence"/>
</dbReference>
<protein>
    <submittedName>
        <fullName evidence="1">Metallo-beta-lactamase superfamily protein</fullName>
    </submittedName>
</protein>
<dbReference type="InterPro" id="IPR036866">
    <property type="entry name" value="RibonucZ/Hydroxyglut_hydro"/>
</dbReference>
<keyword evidence="2" id="KW-1185">Reference proteome</keyword>
<reference evidence="1" key="1">
    <citation type="submission" date="2016-01" db="EMBL/GenBank/DDBJ databases">
        <authorList>
            <person name="Peeters C."/>
        </authorList>
    </citation>
    <scope>NUCLEOTIDE SEQUENCE [LARGE SCALE GENOMIC DNA]</scope>
    <source>
        <strain evidence="1">LMG 22940</strain>
    </source>
</reference>